<gene>
    <name evidence="1" type="ORF">JYE49_02980</name>
</gene>
<dbReference type="EMBL" id="CP068393">
    <property type="protein sequence ID" value="QUC67684.1"/>
    <property type="molecule type" value="Genomic_DNA"/>
</dbReference>
<accession>A0AC61N800</accession>
<reference evidence="1" key="1">
    <citation type="submission" date="2021-01" db="EMBL/GenBank/DDBJ databases">
        <title>Complete genome sequence of Clostridiales bacterium R-7.</title>
        <authorList>
            <person name="Mahoney-Kurpe S.C."/>
            <person name="Palevich N."/>
            <person name="Koike S."/>
            <person name="Moon C.D."/>
            <person name="Attwood G.T."/>
        </authorList>
    </citation>
    <scope>NUCLEOTIDE SEQUENCE</scope>
    <source>
        <strain evidence="1">R-7</strain>
    </source>
</reference>
<organism evidence="1 2">
    <name type="scientific">Aristaeella hokkaidonensis</name>
    <dbReference type="NCBI Taxonomy" id="3046382"/>
    <lineage>
        <taxon>Bacteria</taxon>
        <taxon>Bacillati</taxon>
        <taxon>Bacillota</taxon>
        <taxon>Clostridia</taxon>
        <taxon>Eubacteriales</taxon>
        <taxon>Aristaeellaceae</taxon>
        <taxon>Aristaeella</taxon>
    </lineage>
</organism>
<keyword evidence="2" id="KW-1185">Reference proteome</keyword>
<proteinExistence type="predicted"/>
<sequence length="94" mass="10542">MKKVTALFLVAILLVFIAVTAFAACNHTWYNVHTYTKLIKKFTTTRPAGCVHSAAPHTHIQHVYETTQIQNCSKGCGQTRRVIIRKTTEQCPLA</sequence>
<name>A0AC61N800_9FIRM</name>
<evidence type="ECO:0000313" key="1">
    <source>
        <dbReference type="EMBL" id="QUC67684.1"/>
    </source>
</evidence>
<protein>
    <submittedName>
        <fullName evidence="1">Uncharacterized protein</fullName>
    </submittedName>
</protein>
<evidence type="ECO:0000313" key="2">
    <source>
        <dbReference type="Proteomes" id="UP000682782"/>
    </source>
</evidence>
<dbReference type="Proteomes" id="UP000682782">
    <property type="component" value="Chromosome"/>
</dbReference>